<dbReference type="Proteomes" id="UP001243375">
    <property type="component" value="Unassembled WGS sequence"/>
</dbReference>
<protein>
    <submittedName>
        <fullName evidence="1">Uncharacterized protein</fullName>
    </submittedName>
</protein>
<organism evidence="1 2">
    <name type="scientific">Naganishia vaughanmartiniae</name>
    <dbReference type="NCBI Taxonomy" id="1424756"/>
    <lineage>
        <taxon>Eukaryota</taxon>
        <taxon>Fungi</taxon>
        <taxon>Dikarya</taxon>
        <taxon>Basidiomycota</taxon>
        <taxon>Agaricomycotina</taxon>
        <taxon>Tremellomycetes</taxon>
        <taxon>Filobasidiales</taxon>
        <taxon>Filobasidiaceae</taxon>
        <taxon>Naganishia</taxon>
    </lineage>
</organism>
<dbReference type="EMBL" id="JASBWU010000005">
    <property type="protein sequence ID" value="KAJ9121532.1"/>
    <property type="molecule type" value="Genomic_DNA"/>
</dbReference>
<accession>A0ACC2XFP6</accession>
<keyword evidence="2" id="KW-1185">Reference proteome</keyword>
<proteinExistence type="predicted"/>
<evidence type="ECO:0000313" key="2">
    <source>
        <dbReference type="Proteomes" id="UP001243375"/>
    </source>
</evidence>
<comment type="caution">
    <text evidence="1">The sequence shown here is derived from an EMBL/GenBank/DDBJ whole genome shotgun (WGS) entry which is preliminary data.</text>
</comment>
<reference evidence="1" key="1">
    <citation type="submission" date="2023-04" db="EMBL/GenBank/DDBJ databases">
        <title>Draft Genome sequencing of Naganishia species isolated from polar environments using Oxford Nanopore Technology.</title>
        <authorList>
            <person name="Leo P."/>
            <person name="Venkateswaran K."/>
        </authorList>
    </citation>
    <scope>NUCLEOTIDE SEQUENCE</scope>
    <source>
        <strain evidence="1">MNA-CCFEE 5425</strain>
    </source>
</reference>
<evidence type="ECO:0000313" key="1">
    <source>
        <dbReference type="EMBL" id="KAJ9121532.1"/>
    </source>
</evidence>
<gene>
    <name evidence="1" type="ORF">QFC22_002150</name>
</gene>
<sequence length="1123" mass="121489">MALEPNKIHHLPVRVTYTFASPAAATQTPPYFSTGYGFPQLSSPVCLESSYTATCSGFIPVFVHDNEVTRNKQGSRNRKVKKEENRNVIEHQEEFQRGSVCLKSLVKAICLSSPEIIPSQNTEDLKVYIQSPVKLQTSTRSSQPLSTRINSAHHASTPGLSSSFSRSSSAIPELETEPVQPSPWSGQNAEHGENRHAQWTSVGMYGLPSPYFPPVGHHSSTPYQHTAHNKPAGLTEQVLQPKSTLASVLQEKGTGKTTVTGRLIPAAPHILETVLDDLLSSDFSATGVEALARQSEQAISAILEVEIMLSAPISMDNSTHPQTLLTPEKEREVYRALGLVWDSGVAPPHTEHPSQSADSARLQPIAQVKPEPEWSSLSSEAIVEDSISTTEPSSSSRGANFPARTPFRPFRPTSSKMALFEYQSRNRKSRREQYNTSDPSSVSRQESPSNIFSRTRSRTRLGMGSTLEQVANVSNVVRLARKNPSALVDRFLSGQTATSPIKRRTHESGFTIDEVPKTVKVTPAVKTLNIATGSSKKRKTVSVVIDEAGRPIRWGVGAESPVKPAAIVAASGATVNQQSSQTNDDSQCKRDSTQASAVASHNKNPDRAQFARNLPICYNCGITESGTWRTQGKGQRVCNGKSRAFHHLFYIPLISIFTVACGLYWNTKGRVRPRELWEKDIARWNRRKAAKAKALAANANSGNGLGRTATSTTPAPKDVGVKAERKPSTAGKLPQKNCYNSVDPQPNRLNVPPVESSIATGGSATGSSGLKRNLSAVAEKEAQVHADTRKSQLAKARREQLSGNDQDSAGSARTTGGNKENVPAPMNNAFGVQPSPLVNLVNGFKRETETPVRQQTTSVLQSVKTNRPGSCDHVTPQVQRIKESPEAALKRYLNETVFSLVPANHLPLSDDGSRQSQGKSQSHSPATSATELGSDIGSMHDVDWGNVNDLAGLFKLSQSVESVGSVITTENQHGQIPDPAIIVEHVQELFETSSVAFGVPDAQGQQDSESYQVHTDLPESMDSEWEHIDPASNNASSSSPACAPFDFSQLPPSSPPVVPTNDDELAQAAFWMSSPLTSPVDFGTISEKEVSPLKKMMDGLADGMQNTDGYEQAEALELISQAL</sequence>
<name>A0ACC2XFP6_9TREE</name>